<dbReference type="Proteomes" id="UP000823941">
    <property type="component" value="Chromosome 18"/>
</dbReference>
<dbReference type="EMBL" id="JAHIBW010000018">
    <property type="protein sequence ID" value="KAG7301973.1"/>
    <property type="molecule type" value="Genomic_DNA"/>
</dbReference>
<evidence type="ECO:0000313" key="1">
    <source>
        <dbReference type="EMBL" id="KAG7301973.1"/>
    </source>
</evidence>
<organism evidence="1 2">
    <name type="scientific">Plutella xylostella</name>
    <name type="common">Diamondback moth</name>
    <name type="synonym">Plutella maculipennis</name>
    <dbReference type="NCBI Taxonomy" id="51655"/>
    <lineage>
        <taxon>Eukaryota</taxon>
        <taxon>Metazoa</taxon>
        <taxon>Ecdysozoa</taxon>
        <taxon>Arthropoda</taxon>
        <taxon>Hexapoda</taxon>
        <taxon>Insecta</taxon>
        <taxon>Pterygota</taxon>
        <taxon>Neoptera</taxon>
        <taxon>Endopterygota</taxon>
        <taxon>Lepidoptera</taxon>
        <taxon>Glossata</taxon>
        <taxon>Ditrysia</taxon>
        <taxon>Yponomeutoidea</taxon>
        <taxon>Plutellidae</taxon>
        <taxon>Plutella</taxon>
    </lineage>
</organism>
<protein>
    <submittedName>
        <fullName evidence="1">Uncharacterized protein</fullName>
    </submittedName>
</protein>
<proteinExistence type="predicted"/>
<evidence type="ECO:0000313" key="2">
    <source>
        <dbReference type="Proteomes" id="UP000823941"/>
    </source>
</evidence>
<comment type="caution">
    <text evidence="1">The sequence shown here is derived from an EMBL/GenBank/DDBJ whole genome shotgun (WGS) entry which is preliminary data.</text>
</comment>
<gene>
    <name evidence="1" type="ORF">JYU34_013422</name>
</gene>
<reference evidence="1 2" key="1">
    <citation type="submission" date="2021-06" db="EMBL/GenBank/DDBJ databases">
        <title>A haploid diamondback moth (Plutella xylostella L.) genome assembly resolves 31 chromosomes and identifies a diamide resistance mutation.</title>
        <authorList>
            <person name="Ward C.M."/>
            <person name="Perry K.D."/>
            <person name="Baker G."/>
            <person name="Powis K."/>
            <person name="Heckel D.G."/>
            <person name="Baxter S.W."/>
        </authorList>
    </citation>
    <scope>NUCLEOTIDE SEQUENCE [LARGE SCALE GENOMIC DNA]</scope>
    <source>
        <strain evidence="1 2">LV</strain>
        <tissue evidence="1">Single pupa</tissue>
    </source>
</reference>
<keyword evidence="2" id="KW-1185">Reference proteome</keyword>
<name>A0ABQ7QDE9_PLUXY</name>
<sequence length="91" mass="10169">MTRTSLVRCRASPSHGVRERESAHRCVRQLCARAAPPPPPSQPPGDALVPCVATLPSLPPVFDDWLSYKWGLHDKSLEHTERYCLDVTHNV</sequence>
<accession>A0ABQ7QDE9</accession>